<organism evidence="2 3">
    <name type="scientific">Candidatus Ozemobacter sibiricus</name>
    <dbReference type="NCBI Taxonomy" id="2268124"/>
    <lineage>
        <taxon>Bacteria</taxon>
        <taxon>Candidatus Ozemobacteria</taxon>
        <taxon>Candidatus Ozemobacterales</taxon>
        <taxon>Candidatus Ozemobacteraceae</taxon>
        <taxon>Candidatus Ozemobacter</taxon>
    </lineage>
</organism>
<evidence type="ECO:0000313" key="2">
    <source>
        <dbReference type="EMBL" id="RCK80291.1"/>
    </source>
</evidence>
<feature type="compositionally biased region" description="Polar residues" evidence="1">
    <location>
        <begin position="51"/>
        <end position="60"/>
    </location>
</feature>
<sequence length="60" mass="6332">MGVGIVHGPFRVSGGSRNPPSLAGSVGVICGPHRGPVRHRQRSHMPKRRSPPTSSSCHLV</sequence>
<name>A0A367ZSH2_9BACT</name>
<evidence type="ECO:0000256" key="1">
    <source>
        <dbReference type="SAM" id="MobiDB-lite"/>
    </source>
</evidence>
<comment type="caution">
    <text evidence="2">The sequence shown here is derived from an EMBL/GenBank/DDBJ whole genome shotgun (WGS) entry which is preliminary data.</text>
</comment>
<dbReference type="AlphaFoldDB" id="A0A367ZSH2"/>
<gene>
    <name evidence="2" type="ORF">OZSIB_3473</name>
</gene>
<dbReference type="Proteomes" id="UP000252355">
    <property type="component" value="Unassembled WGS sequence"/>
</dbReference>
<accession>A0A367ZSH2</accession>
<feature type="compositionally biased region" description="Basic residues" evidence="1">
    <location>
        <begin position="35"/>
        <end position="50"/>
    </location>
</feature>
<reference evidence="2 3" key="1">
    <citation type="submission" date="2018-05" db="EMBL/GenBank/DDBJ databases">
        <title>A metagenomic window into the 2 km-deep terrestrial subsurface aquifer revealed taxonomically and functionally diverse microbial community comprising novel uncultured bacterial lineages.</title>
        <authorList>
            <person name="Kadnikov V.V."/>
            <person name="Mardanov A.V."/>
            <person name="Beletsky A.V."/>
            <person name="Banks D."/>
            <person name="Pimenov N.V."/>
            <person name="Frank Y.A."/>
            <person name="Karnachuk O.V."/>
            <person name="Ravin N.V."/>
        </authorList>
    </citation>
    <scope>NUCLEOTIDE SEQUENCE [LARGE SCALE GENOMIC DNA]</scope>
    <source>
        <strain evidence="2">BY5</strain>
    </source>
</reference>
<evidence type="ECO:0000313" key="3">
    <source>
        <dbReference type="Proteomes" id="UP000252355"/>
    </source>
</evidence>
<dbReference type="EMBL" id="QOQW01000007">
    <property type="protein sequence ID" value="RCK80291.1"/>
    <property type="molecule type" value="Genomic_DNA"/>
</dbReference>
<proteinExistence type="predicted"/>
<feature type="region of interest" description="Disordered" evidence="1">
    <location>
        <begin position="1"/>
        <end position="60"/>
    </location>
</feature>
<protein>
    <submittedName>
        <fullName evidence="2">Uncharacterized protein</fullName>
    </submittedName>
</protein>